<organism evidence="2 3">
    <name type="scientific">Candidatus Gottesmanbacteria bacterium RIFCSPLOWO2_01_FULL_43_11b</name>
    <dbReference type="NCBI Taxonomy" id="1798392"/>
    <lineage>
        <taxon>Bacteria</taxon>
        <taxon>Candidatus Gottesmaniibacteriota</taxon>
    </lineage>
</organism>
<evidence type="ECO:0000313" key="2">
    <source>
        <dbReference type="EMBL" id="OGG23767.1"/>
    </source>
</evidence>
<feature type="domain" description="ChrB C-terminal" evidence="1">
    <location>
        <begin position="9"/>
        <end position="153"/>
    </location>
</feature>
<dbReference type="STRING" id="1798392.A3A79_00990"/>
<protein>
    <recommendedName>
        <fullName evidence="1">ChrB C-terminal domain-containing protein</fullName>
    </recommendedName>
</protein>
<gene>
    <name evidence="2" type="ORF">A3A79_00990</name>
</gene>
<dbReference type="AlphaFoldDB" id="A0A1F6AHN0"/>
<name>A0A1F6AHN0_9BACT</name>
<dbReference type="Proteomes" id="UP000178759">
    <property type="component" value="Unassembled WGS sequence"/>
</dbReference>
<dbReference type="InterPro" id="IPR038763">
    <property type="entry name" value="DHH_sf"/>
</dbReference>
<accession>A0A1F6AHN0</accession>
<dbReference type="InterPro" id="IPR018634">
    <property type="entry name" value="ChrB_C"/>
</dbReference>
<reference evidence="2 3" key="1">
    <citation type="journal article" date="2016" name="Nat. Commun.">
        <title>Thousands of microbial genomes shed light on interconnected biogeochemical processes in an aquifer system.</title>
        <authorList>
            <person name="Anantharaman K."/>
            <person name="Brown C.T."/>
            <person name="Hug L.A."/>
            <person name="Sharon I."/>
            <person name="Castelle C.J."/>
            <person name="Probst A.J."/>
            <person name="Thomas B.C."/>
            <person name="Singh A."/>
            <person name="Wilkins M.J."/>
            <person name="Karaoz U."/>
            <person name="Brodie E.L."/>
            <person name="Williams K.H."/>
            <person name="Hubbard S.S."/>
            <person name="Banfield J.F."/>
        </authorList>
    </citation>
    <scope>NUCLEOTIDE SEQUENCE [LARGE SCALE GENOMIC DNA]</scope>
</reference>
<proteinExistence type="predicted"/>
<sequence>MKTIVAHIGPDLDAITSIWLVKTFLPGWEEASLAFVPAGKSLENKDPDSDPNILHVDTAFGKFDHHQTDADTCAALLIYQEVKREHGADPALERLCAVVNEIDHFREVFFPNPTADFWNMGLVSQIDGWRLLYADNPIQIVELGMKALDGIYKLFQNKVWAEKDIKEKGQEFTTKWGKGLGLETINDEAVHLAQKMGYVIVVRKDPKKGYLRIKSLPKEEIDLTNLYDTLKKDEPEATWFLHASRHMVLNGSSKNPDMRPSKRPLLEIIEAIEKI</sequence>
<comment type="caution">
    <text evidence="2">The sequence shown here is derived from an EMBL/GenBank/DDBJ whole genome shotgun (WGS) entry which is preliminary data.</text>
</comment>
<dbReference type="Pfam" id="PF09828">
    <property type="entry name" value="ChrB_C"/>
    <property type="match status" value="1"/>
</dbReference>
<evidence type="ECO:0000259" key="1">
    <source>
        <dbReference type="Pfam" id="PF09828"/>
    </source>
</evidence>
<dbReference type="EMBL" id="MFJV01000001">
    <property type="protein sequence ID" value="OGG23767.1"/>
    <property type="molecule type" value="Genomic_DNA"/>
</dbReference>
<evidence type="ECO:0000313" key="3">
    <source>
        <dbReference type="Proteomes" id="UP000178759"/>
    </source>
</evidence>
<dbReference type="SUPFAM" id="SSF64182">
    <property type="entry name" value="DHH phosphoesterases"/>
    <property type="match status" value="1"/>
</dbReference>